<evidence type="ECO:0000259" key="8">
    <source>
        <dbReference type="PROSITE" id="PS50853"/>
    </source>
</evidence>
<name>A0A914C5M6_9BILA</name>
<evidence type="ECO:0000256" key="3">
    <source>
        <dbReference type="ARBA" id="ARBA00023157"/>
    </source>
</evidence>
<accession>A0A914C5M6</accession>
<dbReference type="GO" id="GO:0005911">
    <property type="term" value="C:cell-cell junction"/>
    <property type="evidence" value="ECO:0007669"/>
    <property type="project" value="TreeGrafter"/>
</dbReference>
<dbReference type="PROSITE" id="PS50835">
    <property type="entry name" value="IG_LIKE"/>
    <property type="match status" value="2"/>
</dbReference>
<evidence type="ECO:0000256" key="5">
    <source>
        <dbReference type="ARBA" id="ARBA00023319"/>
    </source>
</evidence>
<evidence type="ECO:0000313" key="9">
    <source>
        <dbReference type="Proteomes" id="UP000887540"/>
    </source>
</evidence>
<dbReference type="Pfam" id="PF13927">
    <property type="entry name" value="Ig_3"/>
    <property type="match status" value="1"/>
</dbReference>
<dbReference type="AlphaFoldDB" id="A0A914C5M6"/>
<reference evidence="10" key="1">
    <citation type="submission" date="2022-11" db="UniProtKB">
        <authorList>
            <consortium name="WormBaseParasite"/>
        </authorList>
    </citation>
    <scope>IDENTIFICATION</scope>
</reference>
<evidence type="ECO:0000256" key="6">
    <source>
        <dbReference type="SAM" id="SignalP"/>
    </source>
</evidence>
<sequence length="456" mass="52173">MAASKFIGFFLLSFLIYSIDAKLSAKQQSEDAENSAEAEKYITFTPRGIKSDGYTYLARAKRKFRVECQFNSDDLHSFHDLKWTTKNGIVIDGYSSTSRFTVAMRKKNSHHIKKSLVFTHIEKRDEGVYTCEAQLQGRTVQRQIRIHVAEPIEWSMPKSKVNAQIGEDLVVDCDATANPEPSIYIMDDQGRDMTEKYGQKIDDDSNEDDDEHKITIQGITKLDHGRKIICSANQFFEDLQATDSEDHEITVDVWYPPEFEEPEISQYAIEGRPVHLLCNVSDANPAPTIYRFFQANKELRDDRDYEIKIDENSMSASLLIKNVQDNDFGSYRCEVGNMVKARSNLLISLKEAQPPHPVHSDVIEQKKHAIILRITQGKKEDENELPVIRYIVQYQRAEEDNYPRRYEIAAKPNENSIVYEVPGLIQGMDYSFQFMAESAAGISESFNLTASTLDES</sequence>
<dbReference type="CDD" id="cd00063">
    <property type="entry name" value="FN3"/>
    <property type="match status" value="1"/>
</dbReference>
<dbReference type="InterPro" id="IPR036179">
    <property type="entry name" value="Ig-like_dom_sf"/>
</dbReference>
<keyword evidence="6" id="KW-0732">Signal</keyword>
<dbReference type="GO" id="GO:0098609">
    <property type="term" value="P:cell-cell adhesion"/>
    <property type="evidence" value="ECO:0007669"/>
    <property type="project" value="TreeGrafter"/>
</dbReference>
<keyword evidence="4" id="KW-0325">Glycoprotein</keyword>
<keyword evidence="9" id="KW-1185">Reference proteome</keyword>
<evidence type="ECO:0000259" key="7">
    <source>
        <dbReference type="PROSITE" id="PS50835"/>
    </source>
</evidence>
<dbReference type="GO" id="GO:0005886">
    <property type="term" value="C:plasma membrane"/>
    <property type="evidence" value="ECO:0007669"/>
    <property type="project" value="TreeGrafter"/>
</dbReference>
<feature type="domain" description="Ig-like" evidence="7">
    <location>
        <begin position="257"/>
        <end position="348"/>
    </location>
</feature>
<dbReference type="PANTHER" id="PTHR11640">
    <property type="entry name" value="NEPHRIN"/>
    <property type="match status" value="1"/>
</dbReference>
<organism evidence="9 10">
    <name type="scientific">Acrobeloides nanus</name>
    <dbReference type="NCBI Taxonomy" id="290746"/>
    <lineage>
        <taxon>Eukaryota</taxon>
        <taxon>Metazoa</taxon>
        <taxon>Ecdysozoa</taxon>
        <taxon>Nematoda</taxon>
        <taxon>Chromadorea</taxon>
        <taxon>Rhabditida</taxon>
        <taxon>Tylenchina</taxon>
        <taxon>Cephalobomorpha</taxon>
        <taxon>Cephaloboidea</taxon>
        <taxon>Cephalobidae</taxon>
        <taxon>Acrobeloides</taxon>
    </lineage>
</organism>
<evidence type="ECO:0000256" key="1">
    <source>
        <dbReference type="ARBA" id="ARBA00004479"/>
    </source>
</evidence>
<dbReference type="WBParaSite" id="ACRNAN_Path_351.g1340.t1">
    <property type="protein sequence ID" value="ACRNAN_Path_351.g1340.t1"/>
    <property type="gene ID" value="ACRNAN_Path_351.g1340"/>
</dbReference>
<dbReference type="InterPro" id="IPR036116">
    <property type="entry name" value="FN3_sf"/>
</dbReference>
<keyword evidence="3" id="KW-1015">Disulfide bond</keyword>
<dbReference type="SMART" id="SM00409">
    <property type="entry name" value="IG"/>
    <property type="match status" value="3"/>
</dbReference>
<dbReference type="PROSITE" id="PS50853">
    <property type="entry name" value="FN3"/>
    <property type="match status" value="1"/>
</dbReference>
<dbReference type="InterPro" id="IPR007110">
    <property type="entry name" value="Ig-like_dom"/>
</dbReference>
<feature type="domain" description="Fibronectin type-III" evidence="8">
    <location>
        <begin position="354"/>
        <end position="456"/>
    </location>
</feature>
<dbReference type="GO" id="GO:0050839">
    <property type="term" value="F:cell adhesion molecule binding"/>
    <property type="evidence" value="ECO:0007669"/>
    <property type="project" value="TreeGrafter"/>
</dbReference>
<evidence type="ECO:0000256" key="4">
    <source>
        <dbReference type="ARBA" id="ARBA00023180"/>
    </source>
</evidence>
<dbReference type="PANTHER" id="PTHR11640:SF164">
    <property type="entry name" value="MAM DOMAIN-CONTAINING GLYCOSYLPHOSPHATIDYLINOSITOL ANCHOR PROTEIN 1"/>
    <property type="match status" value="1"/>
</dbReference>
<feature type="domain" description="Ig-like" evidence="7">
    <location>
        <begin position="46"/>
        <end position="141"/>
    </location>
</feature>
<dbReference type="InterPro" id="IPR051275">
    <property type="entry name" value="Cell_adhesion_signaling"/>
</dbReference>
<feature type="signal peptide" evidence="6">
    <location>
        <begin position="1"/>
        <end position="21"/>
    </location>
</feature>
<dbReference type="Proteomes" id="UP000887540">
    <property type="component" value="Unplaced"/>
</dbReference>
<feature type="chain" id="PRO_5037779235" evidence="6">
    <location>
        <begin position="22"/>
        <end position="456"/>
    </location>
</feature>
<dbReference type="SUPFAM" id="SSF48726">
    <property type="entry name" value="Immunoglobulin"/>
    <property type="match status" value="2"/>
</dbReference>
<dbReference type="InterPro" id="IPR003961">
    <property type="entry name" value="FN3_dom"/>
</dbReference>
<dbReference type="InterPro" id="IPR003599">
    <property type="entry name" value="Ig_sub"/>
</dbReference>
<evidence type="ECO:0000256" key="2">
    <source>
        <dbReference type="ARBA" id="ARBA00023136"/>
    </source>
</evidence>
<keyword evidence="2" id="KW-0472">Membrane</keyword>
<evidence type="ECO:0000313" key="10">
    <source>
        <dbReference type="WBParaSite" id="ACRNAN_Path_351.g1340.t1"/>
    </source>
</evidence>
<dbReference type="SMART" id="SM00408">
    <property type="entry name" value="IGc2"/>
    <property type="match status" value="2"/>
</dbReference>
<dbReference type="Gene3D" id="2.60.40.10">
    <property type="entry name" value="Immunoglobulins"/>
    <property type="match status" value="4"/>
</dbReference>
<protein>
    <submittedName>
        <fullName evidence="10">Uncharacterized protein</fullName>
    </submittedName>
</protein>
<dbReference type="InterPro" id="IPR003598">
    <property type="entry name" value="Ig_sub2"/>
</dbReference>
<comment type="subcellular location">
    <subcellularLocation>
        <location evidence="1">Membrane</location>
        <topology evidence="1">Single-pass type I membrane protein</topology>
    </subcellularLocation>
</comment>
<proteinExistence type="predicted"/>
<dbReference type="InterPro" id="IPR013783">
    <property type="entry name" value="Ig-like_fold"/>
</dbReference>
<keyword evidence="5" id="KW-0393">Immunoglobulin domain</keyword>
<dbReference type="SUPFAM" id="SSF49265">
    <property type="entry name" value="Fibronectin type III"/>
    <property type="match status" value="1"/>
</dbReference>